<evidence type="ECO:0000313" key="6">
    <source>
        <dbReference type="EMBL" id="MBK4736226.1"/>
    </source>
</evidence>
<dbReference type="SUPFAM" id="SSF141371">
    <property type="entry name" value="PilZ domain-like"/>
    <property type="match status" value="1"/>
</dbReference>
<dbReference type="Gene3D" id="2.40.10.220">
    <property type="entry name" value="predicted glycosyltransferase like domains"/>
    <property type="match status" value="1"/>
</dbReference>
<evidence type="ECO:0000259" key="5">
    <source>
        <dbReference type="Pfam" id="PF12945"/>
    </source>
</evidence>
<feature type="domain" description="Type III secretion system flagellar brake protein YcgR PilZN" evidence="5">
    <location>
        <begin position="111"/>
        <end position="185"/>
    </location>
</feature>
<evidence type="ECO:0000256" key="2">
    <source>
        <dbReference type="ARBA" id="ARBA00022741"/>
    </source>
</evidence>
<keyword evidence="6" id="KW-0966">Cell projection</keyword>
<dbReference type="InterPro" id="IPR012349">
    <property type="entry name" value="Split_barrel_FMN-bd"/>
</dbReference>
<sequence>MQNSKFIPVPRTALQLGKPLARSIYSATGDLLLSQGYVLETEAQIESLLESGFFKPGTAGAADPLIQDTNVVQTRGLGNASTENEEAKEQREQKVAMDEVRWQIGETFFLHQQGSAVRYTARFIGYIKNRTVLVTMPLVDDKYVLIREGQMFIVRAFSGKKAYAFSALVNKSVHTPHPYLHLSYPRELSCATIRHRARIPVNVIASVSIEGSSEPCSAVILDMSLGGASAIIKYPYGELGQNGRIKFKINAVGETVLMDIKTILRSVAPVEAGNGCRHGYEFVDLSTHDRLVLSAFFHQAEVER</sequence>
<dbReference type="InterPro" id="IPR009875">
    <property type="entry name" value="PilZ_domain"/>
</dbReference>
<evidence type="ECO:0000256" key="3">
    <source>
        <dbReference type="ARBA" id="ARBA00023143"/>
    </source>
</evidence>
<dbReference type="GO" id="GO:0035438">
    <property type="term" value="F:cyclic-di-GMP binding"/>
    <property type="evidence" value="ECO:0007669"/>
    <property type="project" value="InterPro"/>
</dbReference>
<gene>
    <name evidence="6" type="ORF">JJB74_16505</name>
</gene>
<dbReference type="Pfam" id="PF07238">
    <property type="entry name" value="PilZ"/>
    <property type="match status" value="1"/>
</dbReference>
<accession>A0A934W2E1</accession>
<evidence type="ECO:0000313" key="7">
    <source>
        <dbReference type="Proteomes" id="UP000622890"/>
    </source>
</evidence>
<name>A0A934W2E1_9BURK</name>
<keyword evidence="7" id="KW-1185">Reference proteome</keyword>
<comment type="caution">
    <text evidence="6">The sequence shown here is derived from an EMBL/GenBank/DDBJ whole genome shotgun (WGS) entry which is preliminary data.</text>
</comment>
<dbReference type="Proteomes" id="UP000622890">
    <property type="component" value="Unassembled WGS sequence"/>
</dbReference>
<dbReference type="Gene3D" id="2.30.110.10">
    <property type="entry name" value="Electron Transport, Fmn-binding Protein, Chain A"/>
    <property type="match status" value="1"/>
</dbReference>
<evidence type="ECO:0000259" key="4">
    <source>
        <dbReference type="Pfam" id="PF07238"/>
    </source>
</evidence>
<keyword evidence="2" id="KW-0547">Nucleotide-binding</keyword>
<reference evidence="6" key="1">
    <citation type="submission" date="2021-01" db="EMBL/GenBank/DDBJ databases">
        <title>Genome sequence of strain Noviherbaspirillum sp. DKR-6.</title>
        <authorList>
            <person name="Chaudhary D.K."/>
        </authorList>
    </citation>
    <scope>NUCLEOTIDE SEQUENCE</scope>
    <source>
        <strain evidence="6">DKR-6</strain>
    </source>
</reference>
<evidence type="ECO:0000256" key="1">
    <source>
        <dbReference type="ARBA" id="ARBA00022636"/>
    </source>
</evidence>
<keyword evidence="6" id="KW-0282">Flagellum</keyword>
<dbReference type="EMBL" id="JAEPBG010000007">
    <property type="protein sequence ID" value="MBK4736226.1"/>
    <property type="molecule type" value="Genomic_DNA"/>
</dbReference>
<feature type="domain" description="PilZ" evidence="4">
    <location>
        <begin position="194"/>
        <end position="296"/>
    </location>
</feature>
<keyword evidence="3" id="KW-0975">Bacterial flagellum</keyword>
<organism evidence="6 7">
    <name type="scientific">Noviherbaspirillum pedocola</name>
    <dbReference type="NCBI Taxonomy" id="2801341"/>
    <lineage>
        <taxon>Bacteria</taxon>
        <taxon>Pseudomonadati</taxon>
        <taxon>Pseudomonadota</taxon>
        <taxon>Betaproteobacteria</taxon>
        <taxon>Burkholderiales</taxon>
        <taxon>Oxalobacteraceae</taxon>
        <taxon>Noviherbaspirillum</taxon>
    </lineage>
</organism>
<keyword evidence="6" id="KW-0969">Cilium</keyword>
<keyword evidence="1" id="KW-0973">c-di-GMP</keyword>
<dbReference type="RefSeq" id="WP_200593490.1">
    <property type="nucleotide sequence ID" value="NZ_JAEPBG010000007.1"/>
</dbReference>
<dbReference type="AlphaFoldDB" id="A0A934W2E1"/>
<dbReference type="Pfam" id="PF12945">
    <property type="entry name" value="PilZNR"/>
    <property type="match status" value="1"/>
</dbReference>
<proteinExistence type="predicted"/>
<dbReference type="InterPro" id="IPR009926">
    <property type="entry name" value="T3SS_YcgR_PilZN"/>
</dbReference>
<protein>
    <submittedName>
        <fullName evidence="6">Flagellar brake protein</fullName>
    </submittedName>
</protein>